<comment type="caution">
    <text evidence="1">The sequence shown here is derived from an EMBL/GenBank/DDBJ whole genome shotgun (WGS) entry which is preliminary data.</text>
</comment>
<dbReference type="EMBL" id="PECH01000010">
    <property type="protein sequence ID" value="TDZ77527.1"/>
    <property type="molecule type" value="Genomic_DNA"/>
</dbReference>
<dbReference type="Proteomes" id="UP000295117">
    <property type="component" value="Unassembled WGS sequence"/>
</dbReference>
<gene>
    <name evidence="1" type="ORF">DE4585_04922</name>
</gene>
<dbReference type="AlphaFoldDB" id="A0A4R8RUY5"/>
<accession>A0A4R8RUY5</accession>
<name>A0A4R8RUY5_9MYCO</name>
<evidence type="ECO:0000313" key="1">
    <source>
        <dbReference type="EMBL" id="TDZ77527.1"/>
    </source>
</evidence>
<reference evidence="1 2" key="1">
    <citation type="journal article" date="2019" name="Sci. Rep.">
        <title>Extended insight into the Mycobacterium chelonae-abscessus complex through whole genome sequencing of Mycobacterium salmoniphilum outbreak and Mycobacterium salmoniphilum-like strains.</title>
        <authorList>
            <person name="Behra P.R.K."/>
            <person name="Das S."/>
            <person name="Pettersson B.M.F."/>
            <person name="Shirreff L."/>
            <person name="DuCote T."/>
            <person name="Jacobsson K.G."/>
            <person name="Ennis D.G."/>
            <person name="Kirsebom L.A."/>
        </authorList>
    </citation>
    <scope>NUCLEOTIDE SEQUENCE [LARGE SCALE GENOMIC DNA]</scope>
    <source>
        <strain evidence="1 2">DE 4585</strain>
    </source>
</reference>
<organism evidence="1 2">
    <name type="scientific">Mycobacteroides salmoniphilum</name>
    <dbReference type="NCBI Taxonomy" id="404941"/>
    <lineage>
        <taxon>Bacteria</taxon>
        <taxon>Bacillati</taxon>
        <taxon>Actinomycetota</taxon>
        <taxon>Actinomycetes</taxon>
        <taxon>Mycobacteriales</taxon>
        <taxon>Mycobacteriaceae</taxon>
        <taxon>Mycobacteroides</taxon>
    </lineage>
</organism>
<sequence length="67" mass="7189">MKNSTISEIMEPMEGSDAGSLVARVIHRVFGIEIGRITFDERRFGTVVCGPEPGDLFFPAAYGGKGA</sequence>
<protein>
    <submittedName>
        <fullName evidence="1">Uncharacterized protein</fullName>
    </submittedName>
</protein>
<proteinExistence type="predicted"/>
<evidence type="ECO:0000313" key="2">
    <source>
        <dbReference type="Proteomes" id="UP000295117"/>
    </source>
</evidence>